<reference evidence="2" key="1">
    <citation type="submission" date="2014-09" db="EMBL/GenBank/DDBJ databases">
        <title>G. arboreum L. cv. AKA8401 A2 genome assembly version 1.0.</title>
        <authorList>
            <person name="Mudge J."/>
            <person name="Ramaraj T."/>
            <person name="Lindquist I.E."/>
            <person name="Bharti A.K."/>
            <person name="Sundararajan A."/>
            <person name="Cameron C.T."/>
            <person name="Woodward J.E."/>
            <person name="May G.D."/>
            <person name="Brubaker C."/>
            <person name="Broadhvest J."/>
            <person name="Wilkins T.A."/>
        </authorList>
    </citation>
    <scope>NUCLEOTIDE SEQUENCE</scope>
</reference>
<evidence type="ECO:0000313" key="1">
    <source>
        <dbReference type="EMBL" id="KHG16717.1"/>
    </source>
</evidence>
<dbReference type="Proteomes" id="UP000032142">
    <property type="component" value="Unassembled WGS sequence"/>
</dbReference>
<evidence type="ECO:0000313" key="3">
    <source>
        <dbReference type="Proteomes" id="UP000032142"/>
    </source>
</evidence>
<dbReference type="AlphaFoldDB" id="A0A0B0PKS1"/>
<name>A0A0B0PKS1_GOSAR</name>
<accession>A0A0B0PKS1</accession>
<organism evidence="2 3">
    <name type="scientific">Gossypium arboreum</name>
    <name type="common">Tree cotton</name>
    <name type="synonym">Gossypium nanking</name>
    <dbReference type="NCBI Taxonomy" id="29729"/>
    <lineage>
        <taxon>Eukaryota</taxon>
        <taxon>Viridiplantae</taxon>
        <taxon>Streptophyta</taxon>
        <taxon>Embryophyta</taxon>
        <taxon>Tracheophyta</taxon>
        <taxon>Spermatophyta</taxon>
        <taxon>Magnoliopsida</taxon>
        <taxon>eudicotyledons</taxon>
        <taxon>Gunneridae</taxon>
        <taxon>Pentapetalae</taxon>
        <taxon>rosids</taxon>
        <taxon>malvids</taxon>
        <taxon>Malvales</taxon>
        <taxon>Malvaceae</taxon>
        <taxon>Malvoideae</taxon>
        <taxon>Gossypium</taxon>
    </lineage>
</organism>
<evidence type="ECO:0000313" key="2">
    <source>
        <dbReference type="EMBL" id="KHG23976.1"/>
    </source>
</evidence>
<protein>
    <submittedName>
        <fullName evidence="2">Fibrocystin-L</fullName>
    </submittedName>
</protein>
<reference evidence="3" key="2">
    <citation type="submission" date="2014-09" db="EMBL/GenBank/DDBJ databases">
        <authorList>
            <person name="Mudge J."/>
            <person name="Ramaraj T."/>
            <person name="Lindquist I.E."/>
            <person name="Bharti A.K."/>
            <person name="Sundararajan A."/>
            <person name="Cameron C.T."/>
            <person name="Woodward J.E."/>
            <person name="May G.D."/>
            <person name="Brubaker C."/>
            <person name="Broadhvest J."/>
            <person name="Wilkins T.A."/>
        </authorList>
    </citation>
    <scope>NUCLEOTIDE SEQUENCE</scope>
    <source>
        <strain evidence="3">cv. AKA8401</strain>
    </source>
</reference>
<dbReference type="EMBL" id="KN406816">
    <property type="protein sequence ID" value="KHG16717.1"/>
    <property type="molecule type" value="Genomic_DNA"/>
</dbReference>
<gene>
    <name evidence="1" type="ORF">F383_05824</name>
    <name evidence="2" type="ORF">F383_30861</name>
</gene>
<dbReference type="EMBL" id="KN426991">
    <property type="protein sequence ID" value="KHG23976.1"/>
    <property type="molecule type" value="Genomic_DNA"/>
</dbReference>
<sequence length="94" mass="11193">MDSVNWSSVKFHQIYTLSHRGYRLKNQGRLCIRVHINELSIPGTHHLDKGFPSPFSSSLTNSRRWIFSWHRPFDRSWCITLYVISRNWVGIHLL</sequence>
<keyword evidence="3" id="KW-1185">Reference proteome</keyword>
<proteinExistence type="predicted"/>